<proteinExistence type="predicted"/>
<evidence type="ECO:0000313" key="2">
    <source>
        <dbReference type="Proteomes" id="UP000250919"/>
    </source>
</evidence>
<sequence length="131" mass="14782">MWKAPAVNLSPQQQQALEHIVKSRTSRSDHRQRAQLILLFASGVSTKQVGLGSKQAGCWRKRWLDNQDRLKAIESTENMSLNSLIKALESLFSDLHRSGCKPKFSAEQVAQILTVACEDPQESECPFRGFR</sequence>
<dbReference type="Proteomes" id="UP000250919">
    <property type="component" value="Unassembled WGS sequence"/>
</dbReference>
<evidence type="ECO:0000313" key="1">
    <source>
        <dbReference type="EMBL" id="RAX07472.1"/>
    </source>
</evidence>
<dbReference type="AlphaFoldDB" id="A0A329WW22"/>
<protein>
    <submittedName>
        <fullName evidence="1">Uncharacterized protein</fullName>
    </submittedName>
</protein>
<dbReference type="EMBL" id="NSCM01000060">
    <property type="protein sequence ID" value="RAX07472.1"/>
    <property type="molecule type" value="Genomic_DNA"/>
</dbReference>
<name>A0A329WW22_9GAMM</name>
<accession>A0A329WW22</accession>
<reference evidence="1 2" key="1">
    <citation type="journal article" date="2018" name="Int. J. Syst. Evol. Microbiol.">
        <title>Whole-genome-based revisit of Photorhabdus phylogeny: proposal for the elevation of most Photorhabdus subspecies to the species level and description of one novel species Photorhabdus bodei sp. nov., and one novel subspecies Photorhabdus laumondii subsp. clarkei subsp. nov.</title>
        <authorList>
            <person name="Machado R.A.R."/>
            <person name="Wuthrich D."/>
            <person name="Kuhnert P."/>
            <person name="Arce C.C.M."/>
            <person name="Thonen L."/>
            <person name="Ruiz C."/>
            <person name="Zhang X."/>
            <person name="Robert C.A.M."/>
            <person name="Karimi J."/>
            <person name="Kamali S."/>
            <person name="Ma J."/>
            <person name="Bruggmann R."/>
            <person name="Erb M."/>
        </authorList>
    </citation>
    <scope>NUCLEOTIDE SEQUENCE [LARGE SCALE GENOMIC DNA]</scope>
    <source>
        <strain evidence="1 2">LJ24-63</strain>
    </source>
</reference>
<organism evidence="1 2">
    <name type="scientific">Photorhabdus bodei</name>
    <dbReference type="NCBI Taxonomy" id="2029681"/>
    <lineage>
        <taxon>Bacteria</taxon>
        <taxon>Pseudomonadati</taxon>
        <taxon>Pseudomonadota</taxon>
        <taxon>Gammaproteobacteria</taxon>
        <taxon>Enterobacterales</taxon>
        <taxon>Morganellaceae</taxon>
        <taxon>Photorhabdus</taxon>
    </lineage>
</organism>
<gene>
    <name evidence="1" type="ORF">CKY02_20895</name>
</gene>
<comment type="caution">
    <text evidence="1">The sequence shown here is derived from an EMBL/GenBank/DDBJ whole genome shotgun (WGS) entry which is preliminary data.</text>
</comment>